<gene>
    <name evidence="1" type="ORF">HPB50_005699</name>
</gene>
<sequence length="118" mass="12834">MEQLCGGVLRNGDASPFGNMASPELAVSPQAAPPVSHPLNVRDFPKVVKQISVYEALRLESGDNANVNWLVKGTAKLAQEERANGLSMEDADGNAGEVLSQRKRSLEKDLQWAKKLYD</sequence>
<reference evidence="1" key="1">
    <citation type="submission" date="2020-05" db="EMBL/GenBank/DDBJ databases">
        <title>Large-scale comparative analyses of tick genomes elucidate their genetic diversity and vector capacities.</title>
        <authorList>
            <person name="Jia N."/>
            <person name="Wang J."/>
            <person name="Shi W."/>
            <person name="Du L."/>
            <person name="Sun Y."/>
            <person name="Zhan W."/>
            <person name="Jiang J."/>
            <person name="Wang Q."/>
            <person name="Zhang B."/>
            <person name="Ji P."/>
            <person name="Sakyi L.B."/>
            <person name="Cui X."/>
            <person name="Yuan T."/>
            <person name="Jiang B."/>
            <person name="Yang W."/>
            <person name="Lam T.T.-Y."/>
            <person name="Chang Q."/>
            <person name="Ding S."/>
            <person name="Wang X."/>
            <person name="Zhu J."/>
            <person name="Ruan X."/>
            <person name="Zhao L."/>
            <person name="Wei J."/>
            <person name="Que T."/>
            <person name="Du C."/>
            <person name="Cheng J."/>
            <person name="Dai P."/>
            <person name="Han X."/>
            <person name="Huang E."/>
            <person name="Gao Y."/>
            <person name="Liu J."/>
            <person name="Shao H."/>
            <person name="Ye R."/>
            <person name="Li L."/>
            <person name="Wei W."/>
            <person name="Wang X."/>
            <person name="Wang C."/>
            <person name="Yang T."/>
            <person name="Huo Q."/>
            <person name="Li W."/>
            <person name="Guo W."/>
            <person name="Chen H."/>
            <person name="Zhou L."/>
            <person name="Ni X."/>
            <person name="Tian J."/>
            <person name="Zhou Y."/>
            <person name="Sheng Y."/>
            <person name="Liu T."/>
            <person name="Pan Y."/>
            <person name="Xia L."/>
            <person name="Li J."/>
            <person name="Zhao F."/>
            <person name="Cao W."/>
        </authorList>
    </citation>
    <scope>NUCLEOTIDE SEQUENCE</scope>
    <source>
        <strain evidence="1">Hyas-2018</strain>
    </source>
</reference>
<proteinExistence type="predicted"/>
<dbReference type="EMBL" id="CM023491">
    <property type="protein sequence ID" value="KAH6940728.1"/>
    <property type="molecule type" value="Genomic_DNA"/>
</dbReference>
<accession>A0ACB7T3M1</accession>
<name>A0ACB7T3M1_HYAAI</name>
<evidence type="ECO:0000313" key="1">
    <source>
        <dbReference type="EMBL" id="KAH6940728.1"/>
    </source>
</evidence>
<dbReference type="Proteomes" id="UP000821845">
    <property type="component" value="Chromosome 11"/>
</dbReference>
<evidence type="ECO:0000313" key="2">
    <source>
        <dbReference type="Proteomes" id="UP000821845"/>
    </source>
</evidence>
<protein>
    <submittedName>
        <fullName evidence="1">Uncharacterized protein</fullName>
    </submittedName>
</protein>
<organism evidence="1 2">
    <name type="scientific">Hyalomma asiaticum</name>
    <name type="common">Tick</name>
    <dbReference type="NCBI Taxonomy" id="266040"/>
    <lineage>
        <taxon>Eukaryota</taxon>
        <taxon>Metazoa</taxon>
        <taxon>Ecdysozoa</taxon>
        <taxon>Arthropoda</taxon>
        <taxon>Chelicerata</taxon>
        <taxon>Arachnida</taxon>
        <taxon>Acari</taxon>
        <taxon>Parasitiformes</taxon>
        <taxon>Ixodida</taxon>
        <taxon>Ixodoidea</taxon>
        <taxon>Ixodidae</taxon>
        <taxon>Hyalomminae</taxon>
        <taxon>Hyalomma</taxon>
    </lineage>
</organism>
<keyword evidence="2" id="KW-1185">Reference proteome</keyword>
<comment type="caution">
    <text evidence="1">The sequence shown here is derived from an EMBL/GenBank/DDBJ whole genome shotgun (WGS) entry which is preliminary data.</text>
</comment>